<dbReference type="Proteomes" id="UP000230233">
    <property type="component" value="Unassembled WGS sequence"/>
</dbReference>
<sequence length="117" mass="13734">MSNYTHEEDNALLLCVLRSFMKGFKNNMFEYARKDRKLSGKSVESLERSFQKNYDVTYDYVITSYKLIESDSESGSERVSEESEGEEDEEEESDKEEDKTIQNLEEAMENVKLDDKK</sequence>
<evidence type="ECO:0000313" key="2">
    <source>
        <dbReference type="EMBL" id="PIC14527.1"/>
    </source>
</evidence>
<gene>
    <name evidence="2" type="ORF">B9Z55_026808</name>
</gene>
<reference evidence="3" key="1">
    <citation type="submission" date="2017-10" db="EMBL/GenBank/DDBJ databases">
        <title>Rapid genome shrinkage in a self-fertile nematode reveals novel sperm competition proteins.</title>
        <authorList>
            <person name="Yin D."/>
            <person name="Schwarz E.M."/>
            <person name="Thomas C.G."/>
            <person name="Felde R.L."/>
            <person name="Korf I.F."/>
            <person name="Cutter A.D."/>
            <person name="Schartner C.M."/>
            <person name="Ralston E.J."/>
            <person name="Meyer B.J."/>
            <person name="Haag E.S."/>
        </authorList>
    </citation>
    <scope>NUCLEOTIDE SEQUENCE [LARGE SCALE GENOMIC DNA]</scope>
    <source>
        <strain evidence="3">JU1422</strain>
    </source>
</reference>
<keyword evidence="3" id="KW-1185">Reference proteome</keyword>
<name>A0A2G5SHM8_9PELO</name>
<dbReference type="AlphaFoldDB" id="A0A2G5SHM8"/>
<feature type="region of interest" description="Disordered" evidence="1">
    <location>
        <begin position="70"/>
        <end position="117"/>
    </location>
</feature>
<comment type="caution">
    <text evidence="2">The sequence shown here is derived from an EMBL/GenBank/DDBJ whole genome shotgun (WGS) entry which is preliminary data.</text>
</comment>
<accession>A0A2G5SHM8</accession>
<protein>
    <submittedName>
        <fullName evidence="2">Uncharacterized protein</fullName>
    </submittedName>
</protein>
<evidence type="ECO:0000313" key="3">
    <source>
        <dbReference type="Proteomes" id="UP000230233"/>
    </source>
</evidence>
<organism evidence="2 3">
    <name type="scientific">Caenorhabditis nigoni</name>
    <dbReference type="NCBI Taxonomy" id="1611254"/>
    <lineage>
        <taxon>Eukaryota</taxon>
        <taxon>Metazoa</taxon>
        <taxon>Ecdysozoa</taxon>
        <taxon>Nematoda</taxon>
        <taxon>Chromadorea</taxon>
        <taxon>Rhabditida</taxon>
        <taxon>Rhabditina</taxon>
        <taxon>Rhabditomorpha</taxon>
        <taxon>Rhabditoidea</taxon>
        <taxon>Rhabditidae</taxon>
        <taxon>Peloderinae</taxon>
        <taxon>Caenorhabditis</taxon>
    </lineage>
</organism>
<dbReference type="EMBL" id="PDUG01000007">
    <property type="protein sequence ID" value="PIC14527.1"/>
    <property type="molecule type" value="Genomic_DNA"/>
</dbReference>
<proteinExistence type="predicted"/>
<feature type="compositionally biased region" description="Acidic residues" evidence="1">
    <location>
        <begin position="82"/>
        <end position="95"/>
    </location>
</feature>
<evidence type="ECO:0000256" key="1">
    <source>
        <dbReference type="SAM" id="MobiDB-lite"/>
    </source>
</evidence>